<keyword evidence="5" id="KW-1185">Reference proteome</keyword>
<dbReference type="InterPro" id="IPR003889">
    <property type="entry name" value="FYrich_C"/>
</dbReference>
<evidence type="ECO:0000313" key="5">
    <source>
        <dbReference type="Proteomes" id="UP001205105"/>
    </source>
</evidence>
<dbReference type="GO" id="GO:0140993">
    <property type="term" value="F:histone modifying activity"/>
    <property type="evidence" value="ECO:0007669"/>
    <property type="project" value="UniProtKB-ARBA"/>
</dbReference>
<keyword evidence="2" id="KW-0539">Nucleus</keyword>
<proteinExistence type="predicted"/>
<dbReference type="EMBL" id="JADXDR010000129">
    <property type="protein sequence ID" value="KAI7838346.1"/>
    <property type="molecule type" value="Genomic_DNA"/>
</dbReference>
<dbReference type="InterPro" id="IPR003888">
    <property type="entry name" value="FYrich_N"/>
</dbReference>
<evidence type="ECO:0000313" key="4">
    <source>
        <dbReference type="EMBL" id="KAI7838346.1"/>
    </source>
</evidence>
<gene>
    <name evidence="4" type="ORF">COHA_007914</name>
</gene>
<organism evidence="4 5">
    <name type="scientific">Chlorella ohadii</name>
    <dbReference type="NCBI Taxonomy" id="2649997"/>
    <lineage>
        <taxon>Eukaryota</taxon>
        <taxon>Viridiplantae</taxon>
        <taxon>Chlorophyta</taxon>
        <taxon>core chlorophytes</taxon>
        <taxon>Trebouxiophyceae</taxon>
        <taxon>Chlorellales</taxon>
        <taxon>Chlorellaceae</taxon>
        <taxon>Chlorella clade</taxon>
        <taxon>Chlorella</taxon>
    </lineage>
</organism>
<reference evidence="4" key="1">
    <citation type="submission" date="2020-11" db="EMBL/GenBank/DDBJ databases">
        <title>Chlorella ohadii genome sequencing and assembly.</title>
        <authorList>
            <person name="Murik O."/>
            <person name="Treves H."/>
            <person name="Kedem I."/>
            <person name="Shotland Y."/>
            <person name="Kaplan A."/>
        </authorList>
    </citation>
    <scope>NUCLEOTIDE SEQUENCE</scope>
    <source>
        <strain evidence="4">1</strain>
    </source>
</reference>
<evidence type="ECO:0000256" key="2">
    <source>
        <dbReference type="ARBA" id="ARBA00023242"/>
    </source>
</evidence>
<evidence type="ECO:0000256" key="3">
    <source>
        <dbReference type="SAM" id="MobiDB-lite"/>
    </source>
</evidence>
<sequence>MTQPTDYELARAQRMAENRRKMEEMGLVEASRELTAAAAAPPLQVQAGAERAPRLKKRRAPEPEPTSHEPTRLSRRLRGETALSAEAAAAAGRAEAEAEGRARRSTVRKQLTLVEGQQLVAPFTLWSIGVTVWDLGQLHCGAWAHRYWSSSGCLFHHAYPVGYWASKVVFGRTYEMRIEEGLAGPLFKVIDQQTGAAFSGESPTKPWTDVCIAQRTGQRISGPLFFGFSDPLTQRAIAVNLYTPAELAAARRGERVAAAEVSPEERVARELCSVEGIGEATAVVLARTTALGGSRHTGLESLRSWASASAPY</sequence>
<feature type="compositionally biased region" description="Low complexity" evidence="3">
    <location>
        <begin position="37"/>
        <end position="49"/>
    </location>
</feature>
<feature type="compositionally biased region" description="Basic and acidic residues" evidence="3">
    <location>
        <begin position="60"/>
        <end position="72"/>
    </location>
</feature>
<dbReference type="PROSITE" id="PS51542">
    <property type="entry name" value="FYRN"/>
    <property type="match status" value="1"/>
</dbReference>
<evidence type="ECO:0000256" key="1">
    <source>
        <dbReference type="ARBA" id="ARBA00004123"/>
    </source>
</evidence>
<dbReference type="AlphaFoldDB" id="A0AAD5DJY1"/>
<protein>
    <submittedName>
        <fullName evidence="4">Uncharacterized protein</fullName>
    </submittedName>
</protein>
<feature type="region of interest" description="Disordered" evidence="3">
    <location>
        <begin position="37"/>
        <end position="78"/>
    </location>
</feature>
<dbReference type="Gene3D" id="3.30.160.360">
    <property type="match status" value="1"/>
</dbReference>
<dbReference type="Proteomes" id="UP001205105">
    <property type="component" value="Unassembled WGS sequence"/>
</dbReference>
<comment type="caution">
    <text evidence="4">The sequence shown here is derived from an EMBL/GenBank/DDBJ whole genome shotgun (WGS) entry which is preliminary data.</text>
</comment>
<dbReference type="GO" id="GO:0005634">
    <property type="term" value="C:nucleus"/>
    <property type="evidence" value="ECO:0007669"/>
    <property type="project" value="UniProtKB-SubCell"/>
</dbReference>
<comment type="subcellular location">
    <subcellularLocation>
        <location evidence="1">Nucleus</location>
    </subcellularLocation>
</comment>
<accession>A0AAD5DJY1</accession>
<name>A0AAD5DJY1_9CHLO</name>
<dbReference type="PROSITE" id="PS51543">
    <property type="entry name" value="FYRC"/>
    <property type="match status" value="1"/>
</dbReference>